<dbReference type="PANTHER" id="PTHR46300">
    <property type="entry name" value="P450, PUTATIVE (EUROFUNG)-RELATED-RELATED"/>
    <property type="match status" value="1"/>
</dbReference>
<feature type="chain" id="PRO_5043743408" description="Cytochrome P450" evidence="15">
    <location>
        <begin position="24"/>
        <end position="517"/>
    </location>
</feature>
<evidence type="ECO:0000256" key="7">
    <source>
        <dbReference type="ARBA" id="ARBA00022723"/>
    </source>
</evidence>
<dbReference type="Pfam" id="PF00067">
    <property type="entry name" value="p450"/>
    <property type="match status" value="1"/>
</dbReference>
<name>A0AAW0GXI4_9APHY</name>
<reference evidence="16 17" key="1">
    <citation type="submission" date="2022-09" db="EMBL/GenBank/DDBJ databases">
        <authorList>
            <person name="Palmer J.M."/>
        </authorList>
    </citation>
    <scope>NUCLEOTIDE SEQUENCE [LARGE SCALE GENOMIC DNA]</scope>
    <source>
        <strain evidence="16 17">DSM 7382</strain>
    </source>
</reference>
<dbReference type="EMBL" id="JASBNA010000002">
    <property type="protein sequence ID" value="KAK7694992.1"/>
    <property type="molecule type" value="Genomic_DNA"/>
</dbReference>
<gene>
    <name evidence="16" type="ORF">QCA50_002180</name>
</gene>
<dbReference type="GO" id="GO:0016020">
    <property type="term" value="C:membrane"/>
    <property type="evidence" value="ECO:0007669"/>
    <property type="project" value="UniProtKB-SubCell"/>
</dbReference>
<evidence type="ECO:0008006" key="18">
    <source>
        <dbReference type="Google" id="ProtNLM"/>
    </source>
</evidence>
<feature type="binding site" description="axial binding residue" evidence="13">
    <location>
        <position position="444"/>
    </location>
    <ligand>
        <name>heme</name>
        <dbReference type="ChEBI" id="CHEBI:30413"/>
    </ligand>
    <ligandPart>
        <name>Fe</name>
        <dbReference type="ChEBI" id="CHEBI:18248"/>
    </ligandPart>
</feature>
<evidence type="ECO:0000256" key="10">
    <source>
        <dbReference type="ARBA" id="ARBA00023004"/>
    </source>
</evidence>
<keyword evidence="8" id="KW-1133">Transmembrane helix</keyword>
<organism evidence="16 17">
    <name type="scientific">Cerrena zonata</name>
    <dbReference type="NCBI Taxonomy" id="2478898"/>
    <lineage>
        <taxon>Eukaryota</taxon>
        <taxon>Fungi</taxon>
        <taxon>Dikarya</taxon>
        <taxon>Basidiomycota</taxon>
        <taxon>Agaricomycotina</taxon>
        <taxon>Agaricomycetes</taxon>
        <taxon>Polyporales</taxon>
        <taxon>Cerrenaceae</taxon>
        <taxon>Cerrena</taxon>
    </lineage>
</organism>
<dbReference type="SUPFAM" id="SSF48264">
    <property type="entry name" value="Cytochrome P450"/>
    <property type="match status" value="1"/>
</dbReference>
<comment type="pathway">
    <text evidence="3">Secondary metabolite biosynthesis.</text>
</comment>
<dbReference type="Proteomes" id="UP001385951">
    <property type="component" value="Unassembled WGS sequence"/>
</dbReference>
<dbReference type="PANTHER" id="PTHR46300:SF7">
    <property type="entry name" value="P450, PUTATIVE (EUROFUNG)-RELATED"/>
    <property type="match status" value="1"/>
</dbReference>
<evidence type="ECO:0000256" key="2">
    <source>
        <dbReference type="ARBA" id="ARBA00004167"/>
    </source>
</evidence>
<sequence length="517" mass="58572">MPLTRLDVAVCFLALLITRWISGRRQRHSSLPLPPGPRGLPIIGNLRDVPTKHSWLTFQQWRYKYDSDLVRFNLLGSEFVVVNSLKVAIDLFDRRSRIYNDRSNYVFSVDLCGMGWLITFIPYGNFWKDTRRAFHRGLGTDAVKDYIDVEVSAARNLLVRLHKSPEHFMEHLRHMAGRIIMRSAYGIKVQDDDDPYVDIAERGIQALNEGMNAGSFLVDSIPILRYIPEWFPGAHFKRFAKELRIPVTGMLEKPYGYFKKQMESGADLPQCAASTLHENMMSKAEDPEYTESFIKASLASMYTGGADTTVSTLGTFVLAMVLNPEVQAKAHAELDRVIGTGRLPEVSDKPSLPYVDAIVRETLRWHPVVPVNVPHRLIQDDEYEGYFLPEGTSLIVNIWGILHDPEAYPDPMAFKPDRFLKDGVIDPSVQDPMLACFGFGRRICPGRWLAKESVWITISTLLAAYRFDNAIGPDGRKIVPEEVYSSGVISYPQSFKCEIRPRSAECEALILAIANEK</sequence>
<evidence type="ECO:0000256" key="4">
    <source>
        <dbReference type="ARBA" id="ARBA00010617"/>
    </source>
</evidence>
<keyword evidence="12" id="KW-0472">Membrane</keyword>
<dbReference type="GO" id="GO:0005506">
    <property type="term" value="F:iron ion binding"/>
    <property type="evidence" value="ECO:0007669"/>
    <property type="project" value="InterPro"/>
</dbReference>
<proteinExistence type="inferred from homology"/>
<dbReference type="InterPro" id="IPR050364">
    <property type="entry name" value="Cytochrome_P450_fung"/>
</dbReference>
<accession>A0AAW0GXI4</accession>
<keyword evidence="17" id="KW-1185">Reference proteome</keyword>
<dbReference type="GO" id="GO:0020037">
    <property type="term" value="F:heme binding"/>
    <property type="evidence" value="ECO:0007669"/>
    <property type="project" value="InterPro"/>
</dbReference>
<keyword evidence="15" id="KW-0732">Signal</keyword>
<comment type="similarity">
    <text evidence="4 14">Belongs to the cytochrome P450 family.</text>
</comment>
<dbReference type="InterPro" id="IPR017972">
    <property type="entry name" value="Cyt_P450_CS"/>
</dbReference>
<dbReference type="CDD" id="cd11065">
    <property type="entry name" value="CYP64-like"/>
    <property type="match status" value="1"/>
</dbReference>
<comment type="caution">
    <text evidence="16">The sequence shown here is derived from an EMBL/GenBank/DDBJ whole genome shotgun (WGS) entry which is preliminary data.</text>
</comment>
<evidence type="ECO:0000256" key="14">
    <source>
        <dbReference type="RuleBase" id="RU000461"/>
    </source>
</evidence>
<dbReference type="PRINTS" id="PR00463">
    <property type="entry name" value="EP450I"/>
</dbReference>
<evidence type="ECO:0000256" key="15">
    <source>
        <dbReference type="SAM" id="SignalP"/>
    </source>
</evidence>
<dbReference type="PRINTS" id="PR00385">
    <property type="entry name" value="P450"/>
</dbReference>
<keyword evidence="7 13" id="KW-0479">Metal-binding</keyword>
<evidence type="ECO:0000313" key="16">
    <source>
        <dbReference type="EMBL" id="KAK7694992.1"/>
    </source>
</evidence>
<keyword evidence="5 13" id="KW-0349">Heme</keyword>
<evidence type="ECO:0000256" key="13">
    <source>
        <dbReference type="PIRSR" id="PIRSR602401-1"/>
    </source>
</evidence>
<evidence type="ECO:0000256" key="9">
    <source>
        <dbReference type="ARBA" id="ARBA00023002"/>
    </source>
</evidence>
<dbReference type="PROSITE" id="PS00086">
    <property type="entry name" value="CYTOCHROME_P450"/>
    <property type="match status" value="1"/>
</dbReference>
<protein>
    <recommendedName>
        <fullName evidence="18">Cytochrome P450</fullName>
    </recommendedName>
</protein>
<evidence type="ECO:0000256" key="1">
    <source>
        <dbReference type="ARBA" id="ARBA00001971"/>
    </source>
</evidence>
<dbReference type="InterPro" id="IPR001128">
    <property type="entry name" value="Cyt_P450"/>
</dbReference>
<keyword evidence="11 14" id="KW-0503">Monooxygenase</keyword>
<evidence type="ECO:0000256" key="5">
    <source>
        <dbReference type="ARBA" id="ARBA00022617"/>
    </source>
</evidence>
<evidence type="ECO:0000313" key="17">
    <source>
        <dbReference type="Proteomes" id="UP001385951"/>
    </source>
</evidence>
<feature type="signal peptide" evidence="15">
    <location>
        <begin position="1"/>
        <end position="23"/>
    </location>
</feature>
<evidence type="ECO:0000256" key="12">
    <source>
        <dbReference type="ARBA" id="ARBA00023136"/>
    </source>
</evidence>
<evidence type="ECO:0000256" key="8">
    <source>
        <dbReference type="ARBA" id="ARBA00022989"/>
    </source>
</evidence>
<evidence type="ECO:0000256" key="11">
    <source>
        <dbReference type="ARBA" id="ARBA00023033"/>
    </source>
</evidence>
<keyword evidence="6" id="KW-0812">Transmembrane</keyword>
<keyword evidence="9 14" id="KW-0560">Oxidoreductase</keyword>
<comment type="cofactor">
    <cofactor evidence="1 13">
        <name>heme</name>
        <dbReference type="ChEBI" id="CHEBI:30413"/>
    </cofactor>
</comment>
<dbReference type="GO" id="GO:0004497">
    <property type="term" value="F:monooxygenase activity"/>
    <property type="evidence" value="ECO:0007669"/>
    <property type="project" value="UniProtKB-KW"/>
</dbReference>
<keyword evidence="10 13" id="KW-0408">Iron</keyword>
<evidence type="ECO:0000256" key="3">
    <source>
        <dbReference type="ARBA" id="ARBA00005179"/>
    </source>
</evidence>
<dbReference type="InterPro" id="IPR036396">
    <property type="entry name" value="Cyt_P450_sf"/>
</dbReference>
<dbReference type="AlphaFoldDB" id="A0AAW0GXI4"/>
<dbReference type="InterPro" id="IPR002401">
    <property type="entry name" value="Cyt_P450_E_grp-I"/>
</dbReference>
<dbReference type="Gene3D" id="1.10.630.10">
    <property type="entry name" value="Cytochrome P450"/>
    <property type="match status" value="1"/>
</dbReference>
<evidence type="ECO:0000256" key="6">
    <source>
        <dbReference type="ARBA" id="ARBA00022692"/>
    </source>
</evidence>
<dbReference type="GO" id="GO:0016705">
    <property type="term" value="F:oxidoreductase activity, acting on paired donors, with incorporation or reduction of molecular oxygen"/>
    <property type="evidence" value="ECO:0007669"/>
    <property type="project" value="InterPro"/>
</dbReference>
<comment type="subcellular location">
    <subcellularLocation>
        <location evidence="2">Membrane</location>
        <topology evidence="2">Single-pass membrane protein</topology>
    </subcellularLocation>
</comment>